<name>A0AAF0ZF31_SOLVR</name>
<proteinExistence type="predicted"/>
<dbReference type="Proteomes" id="UP001234989">
    <property type="component" value="Chromosome 7"/>
</dbReference>
<protein>
    <submittedName>
        <fullName evidence="1">Uncharacterized protein</fullName>
    </submittedName>
</protein>
<evidence type="ECO:0000313" key="2">
    <source>
        <dbReference type="Proteomes" id="UP001234989"/>
    </source>
</evidence>
<dbReference type="EMBL" id="CP133618">
    <property type="protein sequence ID" value="WMV38117.1"/>
    <property type="molecule type" value="Genomic_DNA"/>
</dbReference>
<accession>A0AAF0ZF31</accession>
<keyword evidence="2" id="KW-1185">Reference proteome</keyword>
<organism evidence="1 2">
    <name type="scientific">Solanum verrucosum</name>
    <dbReference type="NCBI Taxonomy" id="315347"/>
    <lineage>
        <taxon>Eukaryota</taxon>
        <taxon>Viridiplantae</taxon>
        <taxon>Streptophyta</taxon>
        <taxon>Embryophyta</taxon>
        <taxon>Tracheophyta</taxon>
        <taxon>Spermatophyta</taxon>
        <taxon>Magnoliopsida</taxon>
        <taxon>eudicotyledons</taxon>
        <taxon>Gunneridae</taxon>
        <taxon>Pentapetalae</taxon>
        <taxon>asterids</taxon>
        <taxon>lamiids</taxon>
        <taxon>Solanales</taxon>
        <taxon>Solanaceae</taxon>
        <taxon>Solanoideae</taxon>
        <taxon>Solaneae</taxon>
        <taxon>Solanum</taxon>
    </lineage>
</organism>
<sequence length="30" mass="3398">MRMLQLLRSFQPLCSFLSLSVHASTKTSNT</sequence>
<dbReference type="AlphaFoldDB" id="A0AAF0ZF31"/>
<reference evidence="1" key="1">
    <citation type="submission" date="2023-08" db="EMBL/GenBank/DDBJ databases">
        <title>A de novo genome assembly of Solanum verrucosum Schlechtendal, a Mexican diploid species geographically isolated from the other diploid A-genome species in potato relatives.</title>
        <authorList>
            <person name="Hosaka K."/>
        </authorList>
    </citation>
    <scope>NUCLEOTIDE SEQUENCE</scope>
    <source>
        <tissue evidence="1">Young leaves</tissue>
    </source>
</reference>
<evidence type="ECO:0000313" key="1">
    <source>
        <dbReference type="EMBL" id="WMV38117.1"/>
    </source>
</evidence>
<gene>
    <name evidence="1" type="ORF">MTR67_031502</name>
</gene>